<reference evidence="1" key="1">
    <citation type="submission" date="2019-08" db="EMBL/GenBank/DDBJ databases">
        <authorList>
            <person name="Kucharzyk K."/>
            <person name="Murdoch R.W."/>
            <person name="Higgins S."/>
            <person name="Loffler F."/>
        </authorList>
    </citation>
    <scope>NUCLEOTIDE SEQUENCE</scope>
</reference>
<dbReference type="AlphaFoldDB" id="A0A645H3Y3"/>
<protein>
    <submittedName>
        <fullName evidence="1">Uncharacterized protein</fullName>
    </submittedName>
</protein>
<accession>A0A645H3Y3</accession>
<name>A0A645H3Y3_9ZZZZ</name>
<evidence type="ECO:0000313" key="1">
    <source>
        <dbReference type="EMBL" id="MPN33727.1"/>
    </source>
</evidence>
<proteinExistence type="predicted"/>
<gene>
    <name evidence="1" type="ORF">SDC9_181218</name>
</gene>
<comment type="caution">
    <text evidence="1">The sequence shown here is derived from an EMBL/GenBank/DDBJ whole genome shotgun (WGS) entry which is preliminary data.</text>
</comment>
<dbReference type="EMBL" id="VSSQ01086371">
    <property type="protein sequence ID" value="MPN33727.1"/>
    <property type="molecule type" value="Genomic_DNA"/>
</dbReference>
<sequence length="124" mass="13320">MVTVTNFDTNNVIFLINIIFYLRITLPSGKGISQIVSWAVTGGFAIDNLRVTSMTCSTAIAVKVSSGLFNSDFGTITDVLCCFLDFSGEIIDCNLTFGSHACIKITNNNAVVRVISNVNRTVSG</sequence>
<organism evidence="1">
    <name type="scientific">bioreactor metagenome</name>
    <dbReference type="NCBI Taxonomy" id="1076179"/>
    <lineage>
        <taxon>unclassified sequences</taxon>
        <taxon>metagenomes</taxon>
        <taxon>ecological metagenomes</taxon>
    </lineage>
</organism>